<gene>
    <name evidence="4" type="primary">LOC104237853</name>
</gene>
<name>A0A1U7XV95_NICSY</name>
<feature type="region of interest" description="Disordered" evidence="1">
    <location>
        <begin position="32"/>
        <end position="54"/>
    </location>
</feature>
<organism evidence="3 4">
    <name type="scientific">Nicotiana sylvestris</name>
    <name type="common">Wood tobacco</name>
    <name type="synonym">South American tobacco</name>
    <dbReference type="NCBI Taxonomy" id="4096"/>
    <lineage>
        <taxon>Eukaryota</taxon>
        <taxon>Viridiplantae</taxon>
        <taxon>Streptophyta</taxon>
        <taxon>Embryophyta</taxon>
        <taxon>Tracheophyta</taxon>
        <taxon>Spermatophyta</taxon>
        <taxon>Magnoliopsida</taxon>
        <taxon>eudicotyledons</taxon>
        <taxon>Gunneridae</taxon>
        <taxon>Pentapetalae</taxon>
        <taxon>asterids</taxon>
        <taxon>lamiids</taxon>
        <taxon>Solanales</taxon>
        <taxon>Solanaceae</taxon>
        <taxon>Nicotianoideae</taxon>
        <taxon>Nicotianeae</taxon>
        <taxon>Nicotiana</taxon>
    </lineage>
</organism>
<evidence type="ECO:0000313" key="4">
    <source>
        <dbReference type="RefSeq" id="XP_009790385.1"/>
    </source>
</evidence>
<feature type="region of interest" description="Disordered" evidence="1">
    <location>
        <begin position="294"/>
        <end position="334"/>
    </location>
</feature>
<feature type="domain" description="Retrotransposon gag" evidence="2">
    <location>
        <begin position="164"/>
        <end position="261"/>
    </location>
</feature>
<dbReference type="Pfam" id="PF03732">
    <property type="entry name" value="Retrotrans_gag"/>
    <property type="match status" value="1"/>
</dbReference>
<dbReference type="Proteomes" id="UP000189701">
    <property type="component" value="Unplaced"/>
</dbReference>
<protein>
    <submittedName>
        <fullName evidence="4">Uncharacterized protein LOC104237853</fullName>
    </submittedName>
</protein>
<keyword evidence="3" id="KW-1185">Reference proteome</keyword>
<evidence type="ECO:0000313" key="3">
    <source>
        <dbReference type="Proteomes" id="UP000189701"/>
    </source>
</evidence>
<proteinExistence type="predicted"/>
<reference evidence="3" key="1">
    <citation type="journal article" date="2013" name="Genome Biol.">
        <title>Reference genomes and transcriptomes of Nicotiana sylvestris and Nicotiana tomentosiformis.</title>
        <authorList>
            <person name="Sierro N."/>
            <person name="Battey J.N."/>
            <person name="Ouadi S."/>
            <person name="Bovet L."/>
            <person name="Goepfert S."/>
            <person name="Bakaher N."/>
            <person name="Peitsch M.C."/>
            <person name="Ivanov N.V."/>
        </authorList>
    </citation>
    <scope>NUCLEOTIDE SEQUENCE [LARGE SCALE GENOMIC DNA]</scope>
</reference>
<dbReference type="RefSeq" id="XP_009790385.1">
    <property type="nucleotide sequence ID" value="XM_009792083.1"/>
</dbReference>
<accession>A0A1U7XV95</accession>
<dbReference type="PANTHER" id="PTHR33223:SF11">
    <property type="entry name" value="ELEMENT PROTEIN, PUTATIVE-RELATED"/>
    <property type="match status" value="1"/>
</dbReference>
<evidence type="ECO:0000259" key="2">
    <source>
        <dbReference type="Pfam" id="PF03732"/>
    </source>
</evidence>
<feature type="compositionally biased region" description="Basic and acidic residues" evidence="1">
    <location>
        <begin position="294"/>
        <end position="303"/>
    </location>
</feature>
<dbReference type="InterPro" id="IPR005162">
    <property type="entry name" value="Retrotrans_gag_dom"/>
</dbReference>
<evidence type="ECO:0000256" key="1">
    <source>
        <dbReference type="SAM" id="MobiDB-lite"/>
    </source>
</evidence>
<dbReference type="PANTHER" id="PTHR33223">
    <property type="entry name" value="CCHC-TYPE DOMAIN-CONTAINING PROTEIN"/>
    <property type="match status" value="1"/>
</dbReference>
<sequence length="334" mass="36670">MPPKKKVRIGQEVDANATSRVADESLLVTVGEGSRPTITMPDASIPEQTTPVPSPVEATTIPPIDTHIPPQAPAFDSGISDGDLRGAIQILTQLVASQAQRANVAPSSSSQPGDSTSYRVNRFLQLDPLVFTGANLEEDPQDFIDEVHKTLGVMHTTETEGVELAAYRLKEVAYSWFELWEDSQEEGHPSARWSEFADAFIDHFLPAETRVARTAEFENLRQGNISVWEYHMEFARLSKYAIHMLPTMEARVRQFVQGLNHLTINEASTAALNSDMNYGKIVVFSQATENRKLKNRMEREGKSKARSIGNMGESLGGGRSAFKGGSSGHSQSIA</sequence>
<reference evidence="4" key="2">
    <citation type="submission" date="2025-08" db="UniProtKB">
        <authorList>
            <consortium name="RefSeq"/>
        </authorList>
    </citation>
    <scope>IDENTIFICATION</scope>
    <source>
        <tissue evidence="4">Leaf</tissue>
    </source>
</reference>
<dbReference type="AlphaFoldDB" id="A0A1U7XV95"/>